<evidence type="ECO:0000313" key="2">
    <source>
        <dbReference type="EMBL" id="OGN22114.1"/>
    </source>
</evidence>
<gene>
    <name evidence="2" type="ORF">A2918_03060</name>
</gene>
<dbReference type="AlphaFoldDB" id="A0A1F8G9S5"/>
<dbReference type="Proteomes" id="UP000178227">
    <property type="component" value="Unassembled WGS sequence"/>
</dbReference>
<keyword evidence="1" id="KW-0472">Membrane</keyword>
<feature type="transmembrane region" description="Helical" evidence="1">
    <location>
        <begin position="53"/>
        <end position="73"/>
    </location>
</feature>
<protein>
    <submittedName>
        <fullName evidence="2">Uncharacterized protein</fullName>
    </submittedName>
</protein>
<dbReference type="STRING" id="1802694.A2918_03060"/>
<evidence type="ECO:0000256" key="1">
    <source>
        <dbReference type="SAM" id="Phobius"/>
    </source>
</evidence>
<evidence type="ECO:0000313" key="3">
    <source>
        <dbReference type="Proteomes" id="UP000178227"/>
    </source>
</evidence>
<accession>A0A1F8G9S5</accession>
<reference evidence="2 3" key="1">
    <citation type="journal article" date="2016" name="Nat. Commun.">
        <title>Thousands of microbial genomes shed light on interconnected biogeochemical processes in an aquifer system.</title>
        <authorList>
            <person name="Anantharaman K."/>
            <person name="Brown C.T."/>
            <person name="Hug L.A."/>
            <person name="Sharon I."/>
            <person name="Castelle C.J."/>
            <person name="Probst A.J."/>
            <person name="Thomas B.C."/>
            <person name="Singh A."/>
            <person name="Wilkins M.J."/>
            <person name="Karaoz U."/>
            <person name="Brodie E.L."/>
            <person name="Williams K.H."/>
            <person name="Hubbard S.S."/>
            <person name="Banfield J.F."/>
        </authorList>
    </citation>
    <scope>NUCLEOTIDE SEQUENCE [LARGE SCALE GENOMIC DNA]</scope>
</reference>
<keyword evidence="1" id="KW-1133">Transmembrane helix</keyword>
<name>A0A1F8G9S5_9BACT</name>
<organism evidence="2 3">
    <name type="scientific">Candidatus Yanofskybacteria bacterium RIFCSPLOWO2_01_FULL_42_49</name>
    <dbReference type="NCBI Taxonomy" id="1802694"/>
    <lineage>
        <taxon>Bacteria</taxon>
        <taxon>Candidatus Yanofskyibacteriota</taxon>
    </lineage>
</organism>
<proteinExistence type="predicted"/>
<sequence>MTYFGYVLILISGQFWPNHKPKKEGEKVEFRTRLLTFCGMCGAIAGLSTISVAGVFLGMLIFSGLAFGMLWVLDC</sequence>
<comment type="caution">
    <text evidence="2">The sequence shown here is derived from an EMBL/GenBank/DDBJ whole genome shotgun (WGS) entry which is preliminary data.</text>
</comment>
<keyword evidence="1" id="KW-0812">Transmembrane</keyword>
<dbReference type="EMBL" id="MGKI01000014">
    <property type="protein sequence ID" value="OGN22114.1"/>
    <property type="molecule type" value="Genomic_DNA"/>
</dbReference>